<accession>A0AAV3UAY3</accession>
<keyword evidence="2" id="KW-1185">Reference proteome</keyword>
<dbReference type="AlphaFoldDB" id="A0AAV3UAY3"/>
<dbReference type="RefSeq" id="WP_227774822.1">
    <property type="nucleotide sequence ID" value="NZ_BAABKX010000001.1"/>
</dbReference>
<proteinExistence type="predicted"/>
<name>A0AAV3UAY3_9EURY</name>
<gene>
    <name evidence="1" type="ORF">GCM10025751_01610</name>
</gene>
<evidence type="ECO:0008006" key="3">
    <source>
        <dbReference type="Google" id="ProtNLM"/>
    </source>
</evidence>
<evidence type="ECO:0000313" key="1">
    <source>
        <dbReference type="EMBL" id="GAA5040654.1"/>
    </source>
</evidence>
<dbReference type="EMBL" id="BAABKX010000001">
    <property type="protein sequence ID" value="GAA5040654.1"/>
    <property type="molecule type" value="Genomic_DNA"/>
</dbReference>
<dbReference type="Proteomes" id="UP001501729">
    <property type="component" value="Unassembled WGS sequence"/>
</dbReference>
<sequence>MARKLLAGALLAVLVVTSGCLGFILGDTLSYSANKATVADDALSGTDYEKANEKQLNTKRSFEVAGENRDVKVTNWVTQYEKSVGISGVAEGTIAKFTVLSSPRFELAGESVNPLARYNNRQLVEKFVSGYGNVKDVRETDARNVTMLGSETKVSTFSAVAQSNGASVEVNIHVTKVEHGDDVVVAMAVYPKQLDESETVYRLIEGVEHEA</sequence>
<protein>
    <recommendedName>
        <fullName evidence="3">Lipoprotein</fullName>
    </recommendedName>
</protein>
<comment type="caution">
    <text evidence="1">The sequence shown here is derived from an EMBL/GenBank/DDBJ whole genome shotgun (WGS) entry which is preliminary data.</text>
</comment>
<dbReference type="Pfam" id="PF20127">
    <property type="entry name" value="DUF6517"/>
    <property type="match status" value="1"/>
</dbReference>
<dbReference type="PROSITE" id="PS51257">
    <property type="entry name" value="PROKAR_LIPOPROTEIN"/>
    <property type="match status" value="1"/>
</dbReference>
<dbReference type="GeneID" id="68614857"/>
<dbReference type="InterPro" id="IPR045396">
    <property type="entry name" value="DUF6517"/>
</dbReference>
<evidence type="ECO:0000313" key="2">
    <source>
        <dbReference type="Proteomes" id="UP001501729"/>
    </source>
</evidence>
<reference evidence="1 2" key="1">
    <citation type="journal article" date="2019" name="Int. J. Syst. Evol. Microbiol.">
        <title>The Global Catalogue of Microorganisms (GCM) 10K type strain sequencing project: providing services to taxonomists for standard genome sequencing and annotation.</title>
        <authorList>
            <consortium name="The Broad Institute Genomics Platform"/>
            <consortium name="The Broad Institute Genome Sequencing Center for Infectious Disease"/>
            <person name="Wu L."/>
            <person name="Ma J."/>
        </authorList>
    </citation>
    <scope>NUCLEOTIDE SEQUENCE [LARGE SCALE GENOMIC DNA]</scope>
    <source>
        <strain evidence="1 2">JCM 17504</strain>
    </source>
</reference>
<organism evidence="1 2">
    <name type="scientific">Haladaptatus pallidirubidus</name>
    <dbReference type="NCBI Taxonomy" id="1008152"/>
    <lineage>
        <taxon>Archaea</taxon>
        <taxon>Methanobacteriati</taxon>
        <taxon>Methanobacteriota</taxon>
        <taxon>Stenosarchaea group</taxon>
        <taxon>Halobacteria</taxon>
        <taxon>Halobacteriales</taxon>
        <taxon>Haladaptataceae</taxon>
        <taxon>Haladaptatus</taxon>
    </lineage>
</organism>